<reference evidence="1 2" key="1">
    <citation type="submission" date="2019-10" db="EMBL/GenBank/DDBJ databases">
        <title>Poseidonibacter ostreae sp. nov., isolated from the gut of the Ostrea denselamellosa.</title>
        <authorList>
            <person name="Choi A."/>
        </authorList>
    </citation>
    <scope>NUCLEOTIDE SEQUENCE [LARGE SCALE GENOMIC DNA]</scope>
    <source>
        <strain evidence="1 2">SJOD-M-33</strain>
    </source>
</reference>
<comment type="caution">
    <text evidence="1">The sequence shown here is derived from an EMBL/GenBank/DDBJ whole genome shotgun (WGS) entry which is preliminary data.</text>
</comment>
<gene>
    <name evidence="1" type="ORF">GBG19_08725</name>
</gene>
<proteinExistence type="predicted"/>
<evidence type="ECO:0000313" key="1">
    <source>
        <dbReference type="EMBL" id="KAB7888582.1"/>
    </source>
</evidence>
<dbReference type="AlphaFoldDB" id="A0A6L4WSB7"/>
<dbReference type="EMBL" id="WFKK01000023">
    <property type="protein sequence ID" value="KAB7888582.1"/>
    <property type="molecule type" value="Genomic_DNA"/>
</dbReference>
<protein>
    <recommendedName>
        <fullName evidence="3">Glycosyltransferase</fullName>
    </recommendedName>
</protein>
<dbReference type="SUPFAM" id="SSF53448">
    <property type="entry name" value="Nucleotide-diphospho-sugar transferases"/>
    <property type="match status" value="1"/>
</dbReference>
<dbReference type="RefSeq" id="WP_152240848.1">
    <property type="nucleotide sequence ID" value="NZ_WFKI01000013.1"/>
</dbReference>
<accession>A0A6L4WSB7</accession>
<evidence type="ECO:0008006" key="3">
    <source>
        <dbReference type="Google" id="ProtNLM"/>
    </source>
</evidence>
<dbReference type="InterPro" id="IPR029044">
    <property type="entry name" value="Nucleotide-diphossugar_trans"/>
</dbReference>
<sequence>MKNIKNVICIKWGTVYSSEDVNKLYGMVTRNSTYKVNFYCFTEDNKGLNENIIVKPLPVLNTIEEYQTIHAYRKEAGLCDDNLGDLKGQRVLFFDIDVVIVGNIDSLFDYPEDDKFYIINDSNTKGDHVGQATCYSWVVGTLGYIKEYYEKNPVEIVDKFYNASQEYLSSKVIEKYGKLNFWPDKWFCSYRFDCMPKFGPLRHFIAPSLPKNMPELKVINFHGYPKPAEAIKGIWYIKKGQNWKKIYKVCKPAPWIKDYWY</sequence>
<evidence type="ECO:0000313" key="2">
    <source>
        <dbReference type="Proteomes" id="UP000472839"/>
    </source>
</evidence>
<name>A0A6L4WSB7_9BACT</name>
<dbReference type="Proteomes" id="UP000472839">
    <property type="component" value="Unassembled WGS sequence"/>
</dbReference>
<organism evidence="1 2">
    <name type="scientific">Poseidonibacter ostreae</name>
    <dbReference type="NCBI Taxonomy" id="2654171"/>
    <lineage>
        <taxon>Bacteria</taxon>
        <taxon>Pseudomonadati</taxon>
        <taxon>Campylobacterota</taxon>
        <taxon>Epsilonproteobacteria</taxon>
        <taxon>Campylobacterales</taxon>
        <taxon>Arcobacteraceae</taxon>
        <taxon>Poseidonibacter</taxon>
    </lineage>
</organism>